<name>A0ABQ4WEY8_9ASTR</name>
<proteinExistence type="predicted"/>
<evidence type="ECO:0000313" key="2">
    <source>
        <dbReference type="Proteomes" id="UP001151760"/>
    </source>
</evidence>
<organism evidence="1 2">
    <name type="scientific">Tanacetum coccineum</name>
    <dbReference type="NCBI Taxonomy" id="301880"/>
    <lineage>
        <taxon>Eukaryota</taxon>
        <taxon>Viridiplantae</taxon>
        <taxon>Streptophyta</taxon>
        <taxon>Embryophyta</taxon>
        <taxon>Tracheophyta</taxon>
        <taxon>Spermatophyta</taxon>
        <taxon>Magnoliopsida</taxon>
        <taxon>eudicotyledons</taxon>
        <taxon>Gunneridae</taxon>
        <taxon>Pentapetalae</taxon>
        <taxon>asterids</taxon>
        <taxon>campanulids</taxon>
        <taxon>Asterales</taxon>
        <taxon>Asteraceae</taxon>
        <taxon>Asteroideae</taxon>
        <taxon>Anthemideae</taxon>
        <taxon>Anthemidinae</taxon>
        <taxon>Tanacetum</taxon>
    </lineage>
</organism>
<reference evidence="1" key="1">
    <citation type="journal article" date="2022" name="Int. J. Mol. Sci.">
        <title>Draft Genome of Tanacetum Coccineum: Genomic Comparison of Closely Related Tanacetum-Family Plants.</title>
        <authorList>
            <person name="Yamashiro T."/>
            <person name="Shiraishi A."/>
            <person name="Nakayama K."/>
            <person name="Satake H."/>
        </authorList>
    </citation>
    <scope>NUCLEOTIDE SEQUENCE</scope>
</reference>
<gene>
    <name evidence="1" type="ORF">Tco_0624736</name>
</gene>
<sequence length="219" mass="24544">MTTLMNFFDTDGCSTSAIDQNLVFEKRLLTKSIFDDGVICIEFFVEDLESADDDHSMIMLSIGTNNGQQHVALSAIQNVAVQQVSSRGMITSPNTSGVQELADTFTTAAYVIRESPHNTCHKGSKSNAFGTISYRRFKMGLESVSIRRIQGIGYGVLEFLGVWTTFNIFQNILFPNSLNMTYCLSWIRRIDLVSFVVFGECKHRYAVSSLMDTAYYLSE</sequence>
<accession>A0ABQ4WEY8</accession>
<evidence type="ECO:0000313" key="1">
    <source>
        <dbReference type="EMBL" id="GJS51374.1"/>
    </source>
</evidence>
<dbReference type="EMBL" id="BQNB010008581">
    <property type="protein sequence ID" value="GJS51374.1"/>
    <property type="molecule type" value="Genomic_DNA"/>
</dbReference>
<comment type="caution">
    <text evidence="1">The sequence shown here is derived from an EMBL/GenBank/DDBJ whole genome shotgun (WGS) entry which is preliminary data.</text>
</comment>
<protein>
    <submittedName>
        <fullName evidence="1">Uncharacterized protein</fullName>
    </submittedName>
</protein>
<keyword evidence="2" id="KW-1185">Reference proteome</keyword>
<reference evidence="1" key="2">
    <citation type="submission" date="2022-01" db="EMBL/GenBank/DDBJ databases">
        <authorList>
            <person name="Yamashiro T."/>
            <person name="Shiraishi A."/>
            <person name="Satake H."/>
            <person name="Nakayama K."/>
        </authorList>
    </citation>
    <scope>NUCLEOTIDE SEQUENCE</scope>
</reference>
<dbReference type="Proteomes" id="UP001151760">
    <property type="component" value="Unassembled WGS sequence"/>
</dbReference>